<dbReference type="InterPro" id="IPR050443">
    <property type="entry name" value="RbsD/FucU_mutarotase"/>
</dbReference>
<dbReference type="InterPro" id="IPR007721">
    <property type="entry name" value="RbsD_FucU"/>
</dbReference>
<dbReference type="PANTHER" id="PTHR31690:SF4">
    <property type="entry name" value="FUCOSE MUTAROTASE"/>
    <property type="match status" value="1"/>
</dbReference>
<dbReference type="SUPFAM" id="SSF102546">
    <property type="entry name" value="RbsD-like"/>
    <property type="match status" value="1"/>
</dbReference>
<evidence type="ECO:0000256" key="4">
    <source>
        <dbReference type="SAM" id="Phobius"/>
    </source>
</evidence>
<reference evidence="5 6" key="1">
    <citation type="submission" date="2016-12" db="EMBL/GenBank/DDBJ databases">
        <authorList>
            <person name="Song W.-J."/>
            <person name="Kurnit D.M."/>
        </authorList>
    </citation>
    <scope>NUCLEOTIDE SEQUENCE [LARGE SCALE GENOMIC DNA]</scope>
    <source>
        <strain evidence="5 6">STM7296</strain>
    </source>
</reference>
<dbReference type="PANTHER" id="PTHR31690">
    <property type="entry name" value="FUCOSE MUTAROTASE"/>
    <property type="match status" value="1"/>
</dbReference>
<accession>A0A1N7SJV2</accession>
<organism evidence="5 6">
    <name type="scientific">Paraburkholderia ribeironis</name>
    <dbReference type="NCBI Taxonomy" id="1247936"/>
    <lineage>
        <taxon>Bacteria</taxon>
        <taxon>Pseudomonadati</taxon>
        <taxon>Pseudomonadota</taxon>
        <taxon>Betaproteobacteria</taxon>
        <taxon>Burkholderiales</taxon>
        <taxon>Burkholderiaceae</taxon>
        <taxon>Paraburkholderia</taxon>
    </lineage>
</organism>
<comment type="catalytic activity">
    <reaction evidence="1">
        <text>beta-D-ribopyranose = beta-D-ribofuranose</text>
        <dbReference type="Rhea" id="RHEA:25432"/>
        <dbReference type="ChEBI" id="CHEBI:27476"/>
        <dbReference type="ChEBI" id="CHEBI:47002"/>
        <dbReference type="EC" id="5.4.99.62"/>
    </reaction>
</comment>
<keyword evidence="2" id="KW-0413">Isomerase</keyword>
<dbReference type="GO" id="GO:0062193">
    <property type="term" value="F:D-ribose pyranase activity"/>
    <property type="evidence" value="ECO:0007669"/>
    <property type="project" value="UniProtKB-EC"/>
</dbReference>
<dbReference type="Gene3D" id="3.40.1650.10">
    <property type="entry name" value="RbsD-like domain"/>
    <property type="match status" value="1"/>
</dbReference>
<dbReference type="GO" id="GO:0036373">
    <property type="term" value="F:L-fucose mutarotase activity"/>
    <property type="evidence" value="ECO:0007669"/>
    <property type="project" value="UniProtKB-EC"/>
</dbReference>
<evidence type="ECO:0000313" key="6">
    <source>
        <dbReference type="Proteomes" id="UP000187012"/>
    </source>
</evidence>
<dbReference type="Proteomes" id="UP000187012">
    <property type="component" value="Unassembled WGS sequence"/>
</dbReference>
<evidence type="ECO:0000256" key="2">
    <source>
        <dbReference type="ARBA" id="ARBA00023235"/>
    </source>
</evidence>
<proteinExistence type="predicted"/>
<dbReference type="STRING" id="1247936.BN2475_800005"/>
<dbReference type="InterPro" id="IPR023750">
    <property type="entry name" value="RbsD-like_sf"/>
</dbReference>
<evidence type="ECO:0000256" key="1">
    <source>
        <dbReference type="ARBA" id="ARBA00000223"/>
    </source>
</evidence>
<gene>
    <name evidence="5" type="ORF">BN2475_800005</name>
</gene>
<evidence type="ECO:0000313" key="5">
    <source>
        <dbReference type="EMBL" id="SIT47675.1"/>
    </source>
</evidence>
<keyword evidence="4" id="KW-0472">Membrane</keyword>
<keyword evidence="4" id="KW-0812">Transmembrane</keyword>
<sequence>MHEPATPMQIQRPVQRALALARLSTAVDALSSAIAGFALLAGARAFMFIALLGWREPVLGGAGLVLLALVGWLRWQCGATAAPRAAADACVPKQRGSRPVDGTAAAPHDRLPRCAEARNVACYNRSSHCDSALRFGTQHRRRRASVVRSCPTARVSRSRIRSLCATRTQTANRRSESIGQQGDTVLKNLDPLLNADILHALRSMGHGDELVICDANFPADSVARQTVLGKLLHLDGVSSPRAIRAVLSVMPLDTFIERPASRMQVVGEPDTIPAVQREAQAEVNAAEGREVPFASVERFAFYERARKAYCVIATGEERGYGCFVFTKGVLLAPDAPRS</sequence>
<dbReference type="Pfam" id="PF05025">
    <property type="entry name" value="RbsD_FucU"/>
    <property type="match status" value="1"/>
</dbReference>
<feature type="transmembrane region" description="Helical" evidence="4">
    <location>
        <begin position="29"/>
        <end position="51"/>
    </location>
</feature>
<keyword evidence="4" id="KW-1133">Transmembrane helix</keyword>
<keyword evidence="6" id="KW-1185">Reference proteome</keyword>
<evidence type="ECO:0000256" key="3">
    <source>
        <dbReference type="ARBA" id="ARBA00036324"/>
    </source>
</evidence>
<comment type="catalytic activity">
    <reaction evidence="3">
        <text>alpha-L-fucose = beta-L-fucose</text>
        <dbReference type="Rhea" id="RHEA:25580"/>
        <dbReference type="ChEBI" id="CHEBI:42548"/>
        <dbReference type="ChEBI" id="CHEBI:42589"/>
        <dbReference type="EC" id="5.1.3.29"/>
    </reaction>
</comment>
<dbReference type="EMBL" id="CYGX02000080">
    <property type="protein sequence ID" value="SIT47675.1"/>
    <property type="molecule type" value="Genomic_DNA"/>
</dbReference>
<dbReference type="AlphaFoldDB" id="A0A1N7SJV2"/>
<name>A0A1N7SJV2_9BURK</name>
<dbReference type="GO" id="GO:0006004">
    <property type="term" value="P:fucose metabolic process"/>
    <property type="evidence" value="ECO:0007669"/>
    <property type="project" value="TreeGrafter"/>
</dbReference>
<dbReference type="GO" id="GO:0042806">
    <property type="term" value="F:fucose binding"/>
    <property type="evidence" value="ECO:0007669"/>
    <property type="project" value="TreeGrafter"/>
</dbReference>
<protein>
    <submittedName>
        <fullName evidence="5">RbsD or FucU transport (Modular protein)</fullName>
    </submittedName>
</protein>